<evidence type="ECO:0000256" key="5">
    <source>
        <dbReference type="ARBA" id="ARBA00022989"/>
    </source>
</evidence>
<keyword evidence="6 7" id="KW-0472">Membrane</keyword>
<feature type="transmembrane region" description="Helical" evidence="7">
    <location>
        <begin position="37"/>
        <end position="62"/>
    </location>
</feature>
<dbReference type="AlphaFoldDB" id="A0A6C0RGB7"/>
<protein>
    <submittedName>
        <fullName evidence="9">MgtC/SapB family protein</fullName>
    </submittedName>
</protein>
<dbReference type="PANTHER" id="PTHR33778:SF1">
    <property type="entry name" value="MAGNESIUM TRANSPORTER YHID-RELATED"/>
    <property type="match status" value="1"/>
</dbReference>
<dbReference type="Pfam" id="PF02308">
    <property type="entry name" value="MgtC"/>
    <property type="match status" value="1"/>
</dbReference>
<accession>A0A6C0RGB7</accession>
<dbReference type="PRINTS" id="PR01837">
    <property type="entry name" value="MGTCSAPBPROT"/>
</dbReference>
<evidence type="ECO:0000313" key="10">
    <source>
        <dbReference type="Proteomes" id="UP000474630"/>
    </source>
</evidence>
<dbReference type="RefSeq" id="WP_163348727.1">
    <property type="nucleotide sequence ID" value="NZ_CP048409.1"/>
</dbReference>
<reference evidence="9 10" key="1">
    <citation type="submission" date="2020-02" db="EMBL/GenBank/DDBJ databases">
        <title>Genome sequencing for Draconibacterium sp. strain M1.</title>
        <authorList>
            <person name="Park S.-J."/>
        </authorList>
    </citation>
    <scope>NUCLEOTIDE SEQUENCE [LARGE SCALE GENOMIC DNA]</scope>
    <source>
        <strain evidence="9 10">M1</strain>
    </source>
</reference>
<gene>
    <name evidence="9" type="ORF">G0Q07_19505</name>
</gene>
<evidence type="ECO:0000256" key="4">
    <source>
        <dbReference type="ARBA" id="ARBA00022692"/>
    </source>
</evidence>
<evidence type="ECO:0000256" key="6">
    <source>
        <dbReference type="ARBA" id="ARBA00023136"/>
    </source>
</evidence>
<dbReference type="Proteomes" id="UP000474630">
    <property type="component" value="Chromosome"/>
</dbReference>
<keyword evidence="3" id="KW-1003">Cell membrane</keyword>
<dbReference type="EMBL" id="CP048409">
    <property type="protein sequence ID" value="QIA09758.1"/>
    <property type="molecule type" value="Genomic_DNA"/>
</dbReference>
<evidence type="ECO:0000259" key="8">
    <source>
        <dbReference type="Pfam" id="PF02308"/>
    </source>
</evidence>
<dbReference type="PANTHER" id="PTHR33778">
    <property type="entry name" value="PROTEIN MGTC"/>
    <property type="match status" value="1"/>
</dbReference>
<feature type="domain" description="MgtC/SapB/SrpB/YhiD N-terminal" evidence="8">
    <location>
        <begin position="14"/>
        <end position="143"/>
    </location>
</feature>
<evidence type="ECO:0000256" key="1">
    <source>
        <dbReference type="ARBA" id="ARBA00004651"/>
    </source>
</evidence>
<keyword evidence="5 7" id="KW-1133">Transmembrane helix</keyword>
<feature type="transmembrane region" description="Helical" evidence="7">
    <location>
        <begin position="74"/>
        <end position="94"/>
    </location>
</feature>
<evidence type="ECO:0000256" key="7">
    <source>
        <dbReference type="SAM" id="Phobius"/>
    </source>
</evidence>
<dbReference type="InterPro" id="IPR003416">
    <property type="entry name" value="MgtC/SapB/SrpB/YhiD_fam"/>
</dbReference>
<sequence length="155" mass="16935">METYYSQLWILLDLIIAAVLCSVIGGEREKLDKPAGLRTNIIVGSIACFFVSISPGLSNFLIENMEPDHLSMDAIRILQAIVVGVSFIGAGTILKSKDENNVRNLTTASTLLYSAGIGISVALHVYIIAIGLALMGLIINSLNKIWAFFYRIFKK</sequence>
<dbReference type="InterPro" id="IPR049177">
    <property type="entry name" value="MgtC_SapB_SrpB_YhiD_N"/>
</dbReference>
<evidence type="ECO:0000256" key="2">
    <source>
        <dbReference type="ARBA" id="ARBA00009298"/>
    </source>
</evidence>
<organism evidence="9 10">
    <name type="scientific">Draconibacterium halophilum</name>
    <dbReference type="NCBI Taxonomy" id="2706887"/>
    <lineage>
        <taxon>Bacteria</taxon>
        <taxon>Pseudomonadati</taxon>
        <taxon>Bacteroidota</taxon>
        <taxon>Bacteroidia</taxon>
        <taxon>Marinilabiliales</taxon>
        <taxon>Prolixibacteraceae</taxon>
        <taxon>Draconibacterium</taxon>
    </lineage>
</organism>
<comment type="subcellular location">
    <subcellularLocation>
        <location evidence="1">Cell membrane</location>
        <topology evidence="1">Multi-pass membrane protein</topology>
    </subcellularLocation>
</comment>
<name>A0A6C0RGB7_9BACT</name>
<feature type="transmembrane region" description="Helical" evidence="7">
    <location>
        <begin position="6"/>
        <end position="25"/>
    </location>
</feature>
<feature type="transmembrane region" description="Helical" evidence="7">
    <location>
        <begin position="115"/>
        <end position="139"/>
    </location>
</feature>
<evidence type="ECO:0000256" key="3">
    <source>
        <dbReference type="ARBA" id="ARBA00022475"/>
    </source>
</evidence>
<evidence type="ECO:0000313" key="9">
    <source>
        <dbReference type="EMBL" id="QIA09758.1"/>
    </source>
</evidence>
<dbReference type="KEGG" id="drc:G0Q07_19505"/>
<dbReference type="GO" id="GO:0005886">
    <property type="term" value="C:plasma membrane"/>
    <property type="evidence" value="ECO:0007669"/>
    <property type="project" value="UniProtKB-SubCell"/>
</dbReference>
<keyword evidence="4 7" id="KW-0812">Transmembrane</keyword>
<keyword evidence="10" id="KW-1185">Reference proteome</keyword>
<proteinExistence type="inferred from homology"/>
<comment type="similarity">
    <text evidence="2">Belongs to the MgtC/SapB family.</text>
</comment>